<evidence type="ECO:0000313" key="6">
    <source>
        <dbReference type="EMBL" id="CAG5186751.1"/>
    </source>
</evidence>
<accession>A0A8J2N5S5</accession>
<dbReference type="GO" id="GO:0020037">
    <property type="term" value="F:heme binding"/>
    <property type="evidence" value="ECO:0007669"/>
    <property type="project" value="InterPro"/>
</dbReference>
<dbReference type="GO" id="GO:0004497">
    <property type="term" value="F:monooxygenase activity"/>
    <property type="evidence" value="ECO:0007669"/>
    <property type="project" value="UniProtKB-KW"/>
</dbReference>
<dbReference type="PRINTS" id="PR00463">
    <property type="entry name" value="EP450I"/>
</dbReference>
<dbReference type="GO" id="GO:0016705">
    <property type="term" value="F:oxidoreductase activity, acting on paired donors, with incorporation or reduction of molecular oxygen"/>
    <property type="evidence" value="ECO:0007669"/>
    <property type="project" value="InterPro"/>
</dbReference>
<evidence type="ECO:0000256" key="2">
    <source>
        <dbReference type="ARBA" id="ARBA00022723"/>
    </source>
</evidence>
<dbReference type="InterPro" id="IPR050121">
    <property type="entry name" value="Cytochrome_P450_monoxygenase"/>
</dbReference>
<dbReference type="Gene3D" id="3.40.50.1820">
    <property type="entry name" value="alpha/beta hydrolase"/>
    <property type="match status" value="1"/>
</dbReference>
<dbReference type="GeneID" id="67011993"/>
<proteinExistence type="inferred from homology"/>
<keyword evidence="4 5" id="KW-0349">Heme</keyword>
<evidence type="ECO:0000256" key="1">
    <source>
        <dbReference type="ARBA" id="ARBA00001971"/>
    </source>
</evidence>
<dbReference type="InterPro" id="IPR002401">
    <property type="entry name" value="Cyt_P450_E_grp-I"/>
</dbReference>
<evidence type="ECO:0000256" key="3">
    <source>
        <dbReference type="ARBA" id="ARBA00023004"/>
    </source>
</evidence>
<dbReference type="Pfam" id="PF00067">
    <property type="entry name" value="p450"/>
    <property type="match status" value="1"/>
</dbReference>
<evidence type="ECO:0000256" key="5">
    <source>
        <dbReference type="RuleBase" id="RU000461"/>
    </source>
</evidence>
<evidence type="ECO:0008006" key="8">
    <source>
        <dbReference type="Google" id="ProtNLM"/>
    </source>
</evidence>
<dbReference type="InterPro" id="IPR017972">
    <property type="entry name" value="Cyt_P450_CS"/>
</dbReference>
<feature type="binding site" description="axial binding residue" evidence="4">
    <location>
        <position position="439"/>
    </location>
    <ligand>
        <name>heme</name>
        <dbReference type="ChEBI" id="CHEBI:30413"/>
    </ligand>
    <ligandPart>
        <name>Fe</name>
        <dbReference type="ChEBI" id="CHEBI:18248"/>
    </ligandPart>
</feature>
<dbReference type="InterPro" id="IPR036396">
    <property type="entry name" value="Cyt_P450_sf"/>
</dbReference>
<keyword evidence="7" id="KW-1185">Reference proteome</keyword>
<protein>
    <recommendedName>
        <fullName evidence="8">Cytochrome P450 monooxygenase</fullName>
    </recommendedName>
</protein>
<dbReference type="SUPFAM" id="SSF53474">
    <property type="entry name" value="alpha/beta-Hydrolases"/>
    <property type="match status" value="1"/>
</dbReference>
<comment type="caution">
    <text evidence="6">The sequence shown here is derived from an EMBL/GenBank/DDBJ whole genome shotgun (WGS) entry which is preliminary data.</text>
</comment>
<dbReference type="OrthoDB" id="3934656at2759"/>
<dbReference type="PANTHER" id="PTHR24305:SF190">
    <property type="entry name" value="P450, PUTATIVE (EUROFUNG)-RELATED"/>
    <property type="match status" value="1"/>
</dbReference>
<reference evidence="6" key="1">
    <citation type="submission" date="2021-05" db="EMBL/GenBank/DDBJ databases">
        <authorList>
            <person name="Stam R."/>
        </authorList>
    </citation>
    <scope>NUCLEOTIDE SEQUENCE</scope>
    <source>
        <strain evidence="6">CS162</strain>
    </source>
</reference>
<dbReference type="Gene3D" id="1.10.630.10">
    <property type="entry name" value="Cytochrome P450"/>
    <property type="match status" value="1"/>
</dbReference>
<sequence length="695" mass="78051">MSDLQFYCSAILIVFIGWRLKPFVLTLTSSTRNVPGPILARFTRLWELHLLFKDDFATANIALHKKYGSIVRLAPNRFSIADGEAAKVVLGHAGALDKSNYYNAFGPPFKTNMFTETQISVHGKMRRPVAQLYSNTNLLSFEPFVNTCNKILTNRLKEHARLGHRFDVRELMQFYAFDVIGEITMGSRFGLMEDDCDKTGVISALDEQIFHGSTVGLFPEIHRIMGYAMGFLKLEPAFKTVLDFVILNIQNRASGKTKSPGDRQDFVDKLLQLERDGKATRFDTIDACAANVVAGSDTTAISLTAIFANLSMHPAILARLRRELDDATKAGTISDPVSFKEARELPYLHAVMYESLRVHPAIAAPLVRIVGKNGAQLAGQYFPPGSEVGVNSWVIHHNEDIFGPDASQFKPERWLTEDAKQRSFMERNFLTFGAGPRTCIGKNVSLLEMYKVIPQIVRKFDFVADEGGSAYHGSFFLSRFHTYQSKYLSALAILDVGYIAPGSDLNEANVEAYNNITQTVFGYPILGYWYYHNQPVGHVLMDSNLDSVYSLFYTSNTTNWVEHYNKVGALQTWLAADRRAEYGNEFITNATREIWKSITRAQEGFEAPLRWYKAFLQGINSADEDEIRSTSGMIEQPALFIAAQRDTVGVPALQLNMTLPFSPALQIRTVDAGHFVHIEKAEEVNEALHEFFQSL</sequence>
<gene>
    <name evidence="6" type="ORF">ALTATR162_LOCUS11693</name>
</gene>
<comment type="similarity">
    <text evidence="5">Belongs to the cytochrome P450 family.</text>
</comment>
<dbReference type="GO" id="GO:0005506">
    <property type="term" value="F:iron ion binding"/>
    <property type="evidence" value="ECO:0007669"/>
    <property type="project" value="InterPro"/>
</dbReference>
<comment type="cofactor">
    <cofactor evidence="1 4">
        <name>heme</name>
        <dbReference type="ChEBI" id="CHEBI:30413"/>
    </cofactor>
</comment>
<dbReference type="PRINTS" id="PR00385">
    <property type="entry name" value="P450"/>
</dbReference>
<dbReference type="AlphaFoldDB" id="A0A8J2N5S5"/>
<evidence type="ECO:0000313" key="7">
    <source>
        <dbReference type="Proteomes" id="UP000676310"/>
    </source>
</evidence>
<dbReference type="Proteomes" id="UP000676310">
    <property type="component" value="Unassembled WGS sequence"/>
</dbReference>
<dbReference type="SUPFAM" id="SSF48264">
    <property type="entry name" value="Cytochrome P450"/>
    <property type="match status" value="1"/>
</dbReference>
<dbReference type="CDD" id="cd11060">
    <property type="entry name" value="CYP57A1-like"/>
    <property type="match status" value="1"/>
</dbReference>
<keyword evidence="3 4" id="KW-0408">Iron</keyword>
<dbReference type="InterPro" id="IPR001128">
    <property type="entry name" value="Cyt_P450"/>
</dbReference>
<organism evidence="6 7">
    <name type="scientific">Alternaria atra</name>
    <dbReference type="NCBI Taxonomy" id="119953"/>
    <lineage>
        <taxon>Eukaryota</taxon>
        <taxon>Fungi</taxon>
        <taxon>Dikarya</taxon>
        <taxon>Ascomycota</taxon>
        <taxon>Pezizomycotina</taxon>
        <taxon>Dothideomycetes</taxon>
        <taxon>Pleosporomycetidae</taxon>
        <taxon>Pleosporales</taxon>
        <taxon>Pleosporineae</taxon>
        <taxon>Pleosporaceae</taxon>
        <taxon>Alternaria</taxon>
        <taxon>Alternaria sect. Ulocladioides</taxon>
    </lineage>
</organism>
<keyword evidence="5" id="KW-0560">Oxidoreductase</keyword>
<dbReference type="InterPro" id="IPR029058">
    <property type="entry name" value="AB_hydrolase_fold"/>
</dbReference>
<keyword evidence="2 4" id="KW-0479">Metal-binding</keyword>
<dbReference type="EMBL" id="CAJRGZ010000030">
    <property type="protein sequence ID" value="CAG5186751.1"/>
    <property type="molecule type" value="Genomic_DNA"/>
</dbReference>
<dbReference type="PROSITE" id="PS00086">
    <property type="entry name" value="CYTOCHROME_P450"/>
    <property type="match status" value="1"/>
</dbReference>
<evidence type="ECO:0000256" key="4">
    <source>
        <dbReference type="PIRSR" id="PIRSR602401-1"/>
    </source>
</evidence>
<keyword evidence="5" id="KW-0503">Monooxygenase</keyword>
<name>A0A8J2N5S5_9PLEO</name>
<dbReference type="PANTHER" id="PTHR24305">
    <property type="entry name" value="CYTOCHROME P450"/>
    <property type="match status" value="1"/>
</dbReference>
<dbReference type="RefSeq" id="XP_043175270.1">
    <property type="nucleotide sequence ID" value="XM_043319335.1"/>
</dbReference>